<evidence type="ECO:0000256" key="15">
    <source>
        <dbReference type="PIRNR" id="PIRNR000533"/>
    </source>
</evidence>
<evidence type="ECO:0000256" key="1">
    <source>
        <dbReference type="ARBA" id="ARBA00001946"/>
    </source>
</evidence>
<dbReference type="AlphaFoldDB" id="A0A9P8T6G4"/>
<dbReference type="InterPro" id="IPR000023">
    <property type="entry name" value="Phosphofructokinase_dom"/>
</dbReference>
<evidence type="ECO:0000259" key="17">
    <source>
        <dbReference type="Pfam" id="PF18468"/>
    </source>
</evidence>
<feature type="binding site" description="in other chain" evidence="14">
    <location>
        <begin position="375"/>
        <end position="377"/>
    </location>
    <ligand>
        <name>substrate</name>
        <note>ligand shared between dimeric partners</note>
    </ligand>
</feature>
<keyword evidence="10 14" id="KW-0067">ATP-binding</keyword>
<name>A0A9P8T6G4_9ASCO</name>
<feature type="binding site" description="in other chain" evidence="14">
    <location>
        <begin position="699"/>
        <end position="703"/>
    </location>
    <ligand>
        <name>beta-D-fructose 2,6-bisphosphate</name>
        <dbReference type="ChEBI" id="CHEBI:58579"/>
        <note>allosteric activator; ligand shared between dimeric partners</note>
    </ligand>
</feature>
<dbReference type="GO" id="GO:0070095">
    <property type="term" value="F:fructose-6-phosphate binding"/>
    <property type="evidence" value="ECO:0007669"/>
    <property type="project" value="TreeGrafter"/>
</dbReference>
<dbReference type="PANTHER" id="PTHR13697:SF57">
    <property type="entry name" value="ATP-DEPENDENT 6-PHOSPHOFRUCTOKINASE SUBUNIT ALPHA"/>
    <property type="match status" value="1"/>
</dbReference>
<feature type="binding site" description="in other chain" evidence="14">
    <location>
        <position position="642"/>
    </location>
    <ligand>
        <name>beta-D-fructose 2,6-bisphosphate</name>
        <dbReference type="ChEBI" id="CHEBI:58579"/>
        <note>allosteric activator; ligand shared between dimeric partners</note>
    </ligand>
</feature>
<feature type="domain" description="Phosphofructokinase" evidence="16">
    <location>
        <begin position="572"/>
        <end position="861"/>
    </location>
</feature>
<dbReference type="PROSITE" id="PS00433">
    <property type="entry name" value="PHOSPHOFRUCTOKINASE"/>
    <property type="match status" value="1"/>
</dbReference>
<dbReference type="FunFam" id="3.40.50.460:FF:000007">
    <property type="entry name" value="ATP-dependent 6-phosphofructokinase"/>
    <property type="match status" value="1"/>
</dbReference>
<dbReference type="FunFam" id="3.40.50.460:FF:000008">
    <property type="entry name" value="ATP-dependent 6-phosphofructokinase"/>
    <property type="match status" value="1"/>
</dbReference>
<feature type="binding site" evidence="14">
    <location>
        <position position="286"/>
    </location>
    <ligand>
        <name>Mg(2+)</name>
        <dbReference type="ChEBI" id="CHEBI:18420"/>
        <note>catalytic</note>
    </ligand>
</feature>
<feature type="binding site" description="in other chain" evidence="14">
    <location>
        <begin position="836"/>
        <end position="839"/>
    </location>
    <ligand>
        <name>beta-D-fructose 2,6-bisphosphate</name>
        <dbReference type="ChEBI" id="CHEBI:58579"/>
        <note>allosteric activator; ligand shared between dimeric partners</note>
    </ligand>
</feature>
<dbReference type="OrthoDB" id="537915at2759"/>
<comment type="pathway">
    <text evidence="3 14 15">Carbohydrate degradation; glycolysis; D-glyceraldehyde 3-phosphate and glycerone phosphate from D-glucose: step 3/4.</text>
</comment>
<evidence type="ECO:0000256" key="6">
    <source>
        <dbReference type="ARBA" id="ARBA00022679"/>
    </source>
</evidence>
<dbReference type="PRINTS" id="PR00476">
    <property type="entry name" value="PHFRCTKINASE"/>
</dbReference>
<evidence type="ECO:0000256" key="14">
    <source>
        <dbReference type="HAMAP-Rule" id="MF_03184"/>
    </source>
</evidence>
<feature type="binding site" description="in other chain" evidence="14">
    <location>
        <begin position="465"/>
        <end position="468"/>
    </location>
    <ligand>
        <name>substrate</name>
        <note>ligand shared between dimeric partners</note>
    </ligand>
</feature>
<dbReference type="InterPro" id="IPR035966">
    <property type="entry name" value="PKF_sf"/>
</dbReference>
<feature type="binding site" evidence="14">
    <location>
        <begin position="255"/>
        <end position="256"/>
    </location>
    <ligand>
        <name>ATP</name>
        <dbReference type="ChEBI" id="CHEBI:30616"/>
    </ligand>
</feature>
<keyword evidence="5 14" id="KW-0021">Allosteric enzyme</keyword>
<dbReference type="GO" id="GO:0042802">
    <property type="term" value="F:identical protein binding"/>
    <property type="evidence" value="ECO:0007669"/>
    <property type="project" value="TreeGrafter"/>
</dbReference>
<dbReference type="GO" id="GO:0006002">
    <property type="term" value="P:fructose 6-phosphate metabolic process"/>
    <property type="evidence" value="ECO:0007669"/>
    <property type="project" value="InterPro"/>
</dbReference>
<dbReference type="Pfam" id="PF18468">
    <property type="entry name" value="Pfk_N"/>
    <property type="match status" value="1"/>
</dbReference>
<dbReference type="RefSeq" id="XP_046062181.1">
    <property type="nucleotide sequence ID" value="XM_046203952.1"/>
</dbReference>
<comment type="subcellular location">
    <subcellularLocation>
        <location evidence="2 14">Cytoplasm</location>
    </subcellularLocation>
</comment>
<comment type="function">
    <text evidence="14">Catalyzes the phosphorylation of D-fructose 6-phosphate to fructose 1,6-bisphosphate by ATP, the first committing step of glycolysis.</text>
</comment>
<dbReference type="NCBIfam" id="NF002872">
    <property type="entry name" value="PRK03202.1"/>
    <property type="match status" value="1"/>
</dbReference>
<dbReference type="GO" id="GO:0016208">
    <property type="term" value="F:AMP binding"/>
    <property type="evidence" value="ECO:0007669"/>
    <property type="project" value="TreeGrafter"/>
</dbReference>
<evidence type="ECO:0000256" key="11">
    <source>
        <dbReference type="ARBA" id="ARBA00022842"/>
    </source>
</evidence>
<keyword evidence="12 14" id="KW-0324">Glycolysis</keyword>
<feature type="region of interest" description="N-terminal catalytic PFK domain 1" evidence="14">
    <location>
        <begin position="1"/>
        <end position="557"/>
    </location>
</feature>
<dbReference type="GO" id="GO:0061621">
    <property type="term" value="P:canonical glycolysis"/>
    <property type="evidence" value="ECO:0007669"/>
    <property type="project" value="TreeGrafter"/>
</dbReference>
<dbReference type="GeneID" id="70234985"/>
<feature type="binding site" description="in other chain" evidence="14">
    <location>
        <begin position="331"/>
        <end position="333"/>
    </location>
    <ligand>
        <name>substrate</name>
        <note>ligand shared between dimeric partners</note>
    </ligand>
</feature>
<evidence type="ECO:0000256" key="7">
    <source>
        <dbReference type="ARBA" id="ARBA00022723"/>
    </source>
</evidence>
<keyword evidence="11 14" id="KW-0460">Magnesium</keyword>
<evidence type="ECO:0000256" key="10">
    <source>
        <dbReference type="ARBA" id="ARBA00022840"/>
    </source>
</evidence>
<reference evidence="18" key="1">
    <citation type="journal article" date="2021" name="Open Biol.">
        <title>Shared evolutionary footprints suggest mitochondrial oxidative damage underlies multiple complex I losses in fungi.</title>
        <authorList>
            <person name="Schikora-Tamarit M.A."/>
            <person name="Marcet-Houben M."/>
            <person name="Nosek J."/>
            <person name="Gabaldon T."/>
        </authorList>
    </citation>
    <scope>NUCLEOTIDE SEQUENCE</scope>
    <source>
        <strain evidence="18">CBS6075</strain>
    </source>
</reference>
<comment type="catalytic activity">
    <reaction evidence="13 14 15">
        <text>beta-D-fructose 6-phosphate + ATP = beta-D-fructose 1,6-bisphosphate + ADP + H(+)</text>
        <dbReference type="Rhea" id="RHEA:16109"/>
        <dbReference type="ChEBI" id="CHEBI:15378"/>
        <dbReference type="ChEBI" id="CHEBI:30616"/>
        <dbReference type="ChEBI" id="CHEBI:32966"/>
        <dbReference type="ChEBI" id="CHEBI:57634"/>
        <dbReference type="ChEBI" id="CHEBI:456216"/>
        <dbReference type="EC" id="2.7.1.11"/>
    </reaction>
</comment>
<comment type="similarity">
    <text evidence="15">Belongs to the phosphofructokinase type A (PFKA) family. ATP-dependent PFK group I subfamily. Eukaryotic two domain clade "E" sub-subfamily.</text>
</comment>
<feature type="binding site" evidence="14">
    <location>
        <position position="737"/>
    </location>
    <ligand>
        <name>beta-D-fructose 2,6-bisphosphate</name>
        <dbReference type="ChEBI" id="CHEBI:58579"/>
        <note>allosteric activator; ligand shared between dimeric partners</note>
    </ligand>
</feature>
<comment type="cofactor">
    <cofactor evidence="1 14">
        <name>Mg(2+)</name>
        <dbReference type="ChEBI" id="CHEBI:18420"/>
    </cofactor>
</comment>
<evidence type="ECO:0000256" key="8">
    <source>
        <dbReference type="ARBA" id="ARBA00022741"/>
    </source>
</evidence>
<dbReference type="EC" id="2.7.1.11" evidence="14"/>
<dbReference type="PIRSF" id="PIRSF000533">
    <property type="entry name" value="ATP_PFK_euk"/>
    <property type="match status" value="1"/>
</dbReference>
<dbReference type="GO" id="GO:0055082">
    <property type="term" value="P:intracellular chemical homeostasis"/>
    <property type="evidence" value="ECO:0007669"/>
    <property type="project" value="UniProtKB-ARBA"/>
</dbReference>
<dbReference type="Proteomes" id="UP000769157">
    <property type="component" value="Unassembled WGS sequence"/>
</dbReference>
<protein>
    <recommendedName>
        <fullName evidence="14">ATP-dependent 6-phosphofructokinase</fullName>
        <shortName evidence="14">ATP-PFK</shortName>
        <shortName evidence="14">Phosphofructokinase</shortName>
        <ecNumber evidence="14">2.7.1.11</ecNumber>
    </recommendedName>
    <alternativeName>
        <fullName evidence="14">Phosphohexokinase</fullName>
    </alternativeName>
</protein>
<dbReference type="Gene3D" id="3.40.50.460">
    <property type="entry name" value="Phosphofructokinase domain"/>
    <property type="match status" value="2"/>
</dbReference>
<keyword evidence="8 14" id="KW-0547">Nucleotide-binding</keyword>
<feature type="binding site" description="in other chain" evidence="14">
    <location>
        <position position="432"/>
    </location>
    <ligand>
        <name>substrate</name>
        <note>ligand shared between dimeric partners</note>
    </ligand>
</feature>
<proteinExistence type="inferred from homology"/>
<feature type="binding site" description="in other chain" evidence="14">
    <location>
        <begin position="744"/>
        <end position="746"/>
    </location>
    <ligand>
        <name>beta-D-fructose 2,6-bisphosphate</name>
        <dbReference type="ChEBI" id="CHEBI:58579"/>
        <note>allosteric activator; ligand shared between dimeric partners</note>
    </ligand>
</feature>
<gene>
    <name evidence="18" type="ORF">OGAPHI_003018</name>
</gene>
<feature type="binding site" evidence="14">
    <location>
        <position position="830"/>
    </location>
    <ligand>
        <name>beta-D-fructose 2,6-bisphosphate</name>
        <dbReference type="ChEBI" id="CHEBI:58579"/>
        <note>allosteric activator; ligand shared between dimeric partners</note>
    </ligand>
</feature>
<evidence type="ECO:0000313" key="19">
    <source>
        <dbReference type="Proteomes" id="UP000769157"/>
    </source>
</evidence>
<accession>A0A9P8T6G4</accession>
<feature type="binding site" evidence="14">
    <location>
        <position position="368"/>
    </location>
    <ligand>
        <name>substrate</name>
        <note>ligand shared between dimeric partners</note>
    </ligand>
</feature>
<evidence type="ECO:0000256" key="3">
    <source>
        <dbReference type="ARBA" id="ARBA00004679"/>
    </source>
</evidence>
<keyword evidence="6 14" id="KW-0808">Transferase</keyword>
<evidence type="ECO:0000256" key="2">
    <source>
        <dbReference type="ARBA" id="ARBA00004496"/>
    </source>
</evidence>
<dbReference type="GO" id="GO:0046872">
    <property type="term" value="F:metal ion binding"/>
    <property type="evidence" value="ECO:0007669"/>
    <property type="project" value="UniProtKB-KW"/>
</dbReference>
<dbReference type="InterPro" id="IPR022953">
    <property type="entry name" value="ATP_PFK"/>
</dbReference>
<keyword evidence="7 14" id="KW-0479">Metal-binding</keyword>
<evidence type="ECO:0000256" key="13">
    <source>
        <dbReference type="ARBA" id="ARBA00048070"/>
    </source>
</evidence>
<evidence type="ECO:0000256" key="9">
    <source>
        <dbReference type="ARBA" id="ARBA00022777"/>
    </source>
</evidence>
<dbReference type="NCBIfam" id="TIGR02478">
    <property type="entry name" value="6PF1K_euk"/>
    <property type="match status" value="1"/>
</dbReference>
<dbReference type="GO" id="GO:0005739">
    <property type="term" value="C:mitochondrion"/>
    <property type="evidence" value="ECO:0007669"/>
    <property type="project" value="TreeGrafter"/>
</dbReference>
<dbReference type="GO" id="GO:0003872">
    <property type="term" value="F:6-phosphofructokinase activity"/>
    <property type="evidence" value="ECO:0007669"/>
    <property type="project" value="UniProtKB-UniRule"/>
</dbReference>
<dbReference type="GO" id="GO:0005524">
    <property type="term" value="F:ATP binding"/>
    <property type="evidence" value="ECO:0007669"/>
    <property type="project" value="UniProtKB-KW"/>
</dbReference>
<comment type="similarity">
    <text evidence="14">Belongs to the phosphofructokinase type A (PFKA) family. ATP-dependent PFK group I subfamily. Eukaryotic two domain clade 'E' sub-subfamily.</text>
</comment>
<dbReference type="Gene3D" id="3.40.50.450">
    <property type="match status" value="2"/>
</dbReference>
<feature type="binding site" evidence="14">
    <location>
        <begin position="285"/>
        <end position="288"/>
    </location>
    <ligand>
        <name>ATP</name>
        <dbReference type="ChEBI" id="CHEBI:30616"/>
    </ligand>
</feature>
<evidence type="ECO:0000259" key="16">
    <source>
        <dbReference type="Pfam" id="PF00365"/>
    </source>
</evidence>
<dbReference type="InterPro" id="IPR009161">
    <property type="entry name" value="6-Pfructokinase_euk"/>
</dbReference>
<comment type="subunit">
    <text evidence="14">Homotetramer.</text>
</comment>
<dbReference type="PANTHER" id="PTHR13697">
    <property type="entry name" value="PHOSPHOFRUCTOKINASE"/>
    <property type="match status" value="1"/>
</dbReference>
<reference evidence="18" key="2">
    <citation type="submission" date="2021-01" db="EMBL/GenBank/DDBJ databases">
        <authorList>
            <person name="Schikora-Tamarit M.A."/>
        </authorList>
    </citation>
    <scope>NUCLEOTIDE SEQUENCE</scope>
    <source>
        <strain evidence="18">CBS6075</strain>
    </source>
</reference>
<feature type="binding site" evidence="14">
    <location>
        <position position="459"/>
    </location>
    <ligand>
        <name>substrate</name>
        <note>ligand shared between dimeric partners</note>
    </ligand>
</feature>
<feature type="binding site" description="in other chain" evidence="14">
    <location>
        <position position="804"/>
    </location>
    <ligand>
        <name>beta-D-fructose 2,6-bisphosphate</name>
        <dbReference type="ChEBI" id="CHEBI:58579"/>
        <note>allosteric activator; ligand shared between dimeric partners</note>
    </ligand>
</feature>
<feature type="region of interest" description="C-terminal regulatory PFK domain 2" evidence="14">
    <location>
        <begin position="572"/>
        <end position="969"/>
    </location>
</feature>
<keyword evidence="9 14" id="KW-0418">Kinase</keyword>
<dbReference type="Gene3D" id="3.10.180.90">
    <property type="match status" value="1"/>
</dbReference>
<dbReference type="GO" id="GO:0048029">
    <property type="term" value="F:monosaccharide binding"/>
    <property type="evidence" value="ECO:0007669"/>
    <property type="project" value="TreeGrafter"/>
</dbReference>
<dbReference type="HAMAP" id="MF_03184">
    <property type="entry name" value="Phosphofructokinase_I_E"/>
    <property type="match status" value="1"/>
</dbReference>
<dbReference type="SUPFAM" id="SSF53784">
    <property type="entry name" value="Phosphofructokinase"/>
    <property type="match status" value="2"/>
</dbReference>
<keyword evidence="4 14" id="KW-0963">Cytoplasm</keyword>
<evidence type="ECO:0000313" key="18">
    <source>
        <dbReference type="EMBL" id="KAH3667369.1"/>
    </source>
</evidence>
<dbReference type="InterPro" id="IPR015912">
    <property type="entry name" value="Phosphofructokinase_CS"/>
</dbReference>
<evidence type="ECO:0000256" key="5">
    <source>
        <dbReference type="ARBA" id="ARBA00022533"/>
    </source>
</evidence>
<feature type="binding site" description="in other chain" evidence="14">
    <location>
        <position position="940"/>
    </location>
    <ligand>
        <name>beta-D-fructose 2,6-bisphosphate</name>
        <dbReference type="ChEBI" id="CHEBI:58579"/>
        <note>allosteric activator; ligand shared between dimeric partners</note>
    </ligand>
</feature>
<feature type="binding site" evidence="14">
    <location>
        <position position="192"/>
    </location>
    <ligand>
        <name>ATP</name>
        <dbReference type="ChEBI" id="CHEBI:30616"/>
    </ligand>
</feature>
<feature type="domain" description="Phosphofructokinase N-terminal" evidence="17">
    <location>
        <begin position="6"/>
        <end position="76"/>
    </location>
</feature>
<dbReference type="InterPro" id="IPR040712">
    <property type="entry name" value="Pfk_N"/>
</dbReference>
<evidence type="ECO:0000256" key="12">
    <source>
        <dbReference type="ARBA" id="ARBA00023152"/>
    </source>
</evidence>
<feature type="domain" description="Phosphofructokinase" evidence="16">
    <location>
        <begin position="184"/>
        <end position="490"/>
    </location>
</feature>
<keyword evidence="19" id="KW-1185">Reference proteome</keyword>
<organism evidence="18 19">
    <name type="scientific">Ogataea philodendri</name>
    <dbReference type="NCBI Taxonomy" id="1378263"/>
    <lineage>
        <taxon>Eukaryota</taxon>
        <taxon>Fungi</taxon>
        <taxon>Dikarya</taxon>
        <taxon>Ascomycota</taxon>
        <taxon>Saccharomycotina</taxon>
        <taxon>Pichiomycetes</taxon>
        <taxon>Pichiales</taxon>
        <taxon>Pichiaceae</taxon>
        <taxon>Ogataea</taxon>
    </lineage>
</organism>
<comment type="caution">
    <text evidence="18">The sequence shown here is derived from an EMBL/GenBank/DDBJ whole genome shotgun (WGS) entry which is preliminary data.</text>
</comment>
<evidence type="ECO:0000256" key="4">
    <source>
        <dbReference type="ARBA" id="ARBA00022490"/>
    </source>
</evidence>
<dbReference type="GO" id="GO:0030388">
    <property type="term" value="P:fructose 1,6-bisphosphate metabolic process"/>
    <property type="evidence" value="ECO:0007669"/>
    <property type="project" value="TreeGrafter"/>
</dbReference>
<dbReference type="Pfam" id="PF00365">
    <property type="entry name" value="PFK"/>
    <property type="match status" value="2"/>
</dbReference>
<comment type="activity regulation">
    <text evidence="14">Allosterically activated by ADP, AMP, or fructose 2,6-bisphosphate, and allosterically inhibited by ATP or citrate.</text>
</comment>
<feature type="region of interest" description="Interdomain linker" evidence="14">
    <location>
        <begin position="558"/>
        <end position="571"/>
    </location>
</feature>
<sequence>MSFISSFNFSSFTASKTQDYVSLIQFYKSFGLSVIKTFSKDANSSGSELVGISSDSRRECWLSSFPLTRAVGHGVSGAFNKGAMIKLRLVSHDVHRNIEVPGEIVFFTVDPAKIRAICEQNNYTIEQGDSKVEFFVVDPLGNRIGFTQYPSAVAKEKVSTVEDLVAENPAAVSPVAKQNTDKKRIAVMTSGGDSPGMCAVVRAVVRAGIYYDCEVYGCYEGYSGLVQGGSLLKKLDWEDVRGWLSLGGTLIGTARCMEFKERWGRLKAAKNMIVEGIDALVVCGGDGSLTGADLFRSEWPSLLEELVATGEISTEQRAKYQYLTIVGLVGSIDNDMALTDSTIGAYSSLERICEMVDYIDSTAASHSRAFVVEVMGRHCGWLALMAGISCGADHIFIPERPHKAGSWRDELKRVCSRHREKGRRKTTVIVAEGALDDELNPITSNQVKDCLVEIGLDTRITTLGHVQRGGTAVAFDRMLATLQGVDAVRAVLENTPETPSPMIGILDGKIVRKPLMEAVKLTKSVSSSIAAKKFDEAMAQRDSTFKESYANFLDISEHDDGSQVLDASKRLNIAIIHVGAPTAALNPATRAAALYCLSRGHTPYGVQNGWSGLVRHGALKKLDWMDVEEWHNIGGSELGTNRTLPSTDMGTVAYYLQKYEIQGLIIIGGFEAFRSLYELNRAKKEYPIFHMPMVCLPATVSNNVPGTEYSLGSDTCLNTLVNYCDAVKQSASATRRRVFVVEVQGGNSGYIASYTGLVTGALAVYTPEKKISLRSLQEDLELLEKNFEKDQGNNRSGKMFIRNEKASDTYTTDLIAEIIKESGHGKFESRTAIPGHVQQGKVPSAMDRCHAARFAIKACQYIEERNFSAQVAIETFWKEGFGSNLTSKGHSEADLKFVYKHGKKYVILQDNAKVIGIHGSNVIFEDIDRLWEHDTDLDQRKGKQVHWSTMIEVNDLLSGRSVLRDTRRL</sequence>
<dbReference type="EMBL" id="JAEUBE010000183">
    <property type="protein sequence ID" value="KAH3667369.1"/>
    <property type="molecule type" value="Genomic_DNA"/>
</dbReference>
<dbReference type="GO" id="GO:0005945">
    <property type="term" value="C:6-phosphofructokinase complex"/>
    <property type="evidence" value="ECO:0007669"/>
    <property type="project" value="TreeGrafter"/>
</dbReference>
<feature type="active site" description="Proton acceptor" evidence="14">
    <location>
        <position position="333"/>
    </location>
</feature>